<evidence type="ECO:0000313" key="1">
    <source>
        <dbReference type="EMBL" id="KAB0378250.1"/>
    </source>
</evidence>
<dbReference type="Gene3D" id="3.10.20.90">
    <property type="entry name" value="Phosphatidylinositol 3-kinase Catalytic Subunit, Chain A, domain 1"/>
    <property type="match status" value="1"/>
</dbReference>
<protein>
    <submittedName>
        <fullName evidence="1">Uncharacterized protein</fullName>
    </submittedName>
</protein>
<keyword evidence="2" id="KW-1185">Reference proteome</keyword>
<dbReference type="InterPro" id="IPR029071">
    <property type="entry name" value="Ubiquitin-like_domsf"/>
</dbReference>
<reference evidence="1 2" key="1">
    <citation type="submission" date="2019-06" db="EMBL/GenBank/DDBJ databases">
        <title>Discovery of a novel chromosome fission-fusion reversal in muntjac.</title>
        <authorList>
            <person name="Mudd A.B."/>
            <person name="Bredeson J.V."/>
            <person name="Baum R."/>
            <person name="Hockemeyer D."/>
            <person name="Rokhsar D.S."/>
        </authorList>
    </citation>
    <scope>NUCLEOTIDE SEQUENCE [LARGE SCALE GENOMIC DNA]</scope>
    <source>
        <strain evidence="1">UCam_UCB_Mr</strain>
        <tissue evidence="1">Fibroblast cell line</tissue>
    </source>
</reference>
<name>A0A5N3XWF3_MUNRE</name>
<dbReference type="Proteomes" id="UP000326062">
    <property type="component" value="Chromosome 4"/>
</dbReference>
<accession>A0A5N3XWF3</accession>
<dbReference type="PANTHER" id="PTHR10562">
    <property type="entry name" value="SMALL UBIQUITIN-RELATED MODIFIER"/>
    <property type="match status" value="1"/>
</dbReference>
<dbReference type="SUPFAM" id="SSF54236">
    <property type="entry name" value="Ubiquitin-like"/>
    <property type="match status" value="1"/>
</dbReference>
<dbReference type="AlphaFoldDB" id="A0A5N3XWF3"/>
<proteinExistence type="predicted"/>
<organism evidence="1 2">
    <name type="scientific">Muntiacus reevesi</name>
    <name type="common">Reeves' muntjac</name>
    <name type="synonym">Cervus reevesi</name>
    <dbReference type="NCBI Taxonomy" id="9886"/>
    <lineage>
        <taxon>Eukaryota</taxon>
        <taxon>Metazoa</taxon>
        <taxon>Chordata</taxon>
        <taxon>Craniata</taxon>
        <taxon>Vertebrata</taxon>
        <taxon>Euteleostomi</taxon>
        <taxon>Mammalia</taxon>
        <taxon>Eutheria</taxon>
        <taxon>Laurasiatheria</taxon>
        <taxon>Artiodactyla</taxon>
        <taxon>Ruminantia</taxon>
        <taxon>Pecora</taxon>
        <taxon>Cervidae</taxon>
        <taxon>Muntiacinae</taxon>
        <taxon>Muntiacus</taxon>
    </lineage>
</organism>
<sequence>MANEKPKGGVKTESDNPINLKGAGQRVLKLMEAYCEQQALSMRQTRFPFVWMPINETDIPAQLEKEAEDTTDVFQWQTRGFY</sequence>
<gene>
    <name evidence="1" type="ORF">FD755_009828</name>
</gene>
<dbReference type="EMBL" id="VCEB01000004">
    <property type="protein sequence ID" value="KAB0378250.1"/>
    <property type="molecule type" value="Genomic_DNA"/>
</dbReference>
<comment type="caution">
    <text evidence="1">The sequence shown here is derived from an EMBL/GenBank/DDBJ whole genome shotgun (WGS) entry which is preliminary data.</text>
</comment>
<evidence type="ECO:0000313" key="2">
    <source>
        <dbReference type="Proteomes" id="UP000326062"/>
    </source>
</evidence>